<evidence type="ECO:0000256" key="5">
    <source>
        <dbReference type="ARBA" id="ARBA00022727"/>
    </source>
</evidence>
<dbReference type="GO" id="GO:0006233">
    <property type="term" value="P:dTDP biosynthetic process"/>
    <property type="evidence" value="ECO:0007669"/>
    <property type="project" value="InterPro"/>
</dbReference>
<evidence type="ECO:0000313" key="11">
    <source>
        <dbReference type="EMBL" id="SDD89157.1"/>
    </source>
</evidence>
<dbReference type="RefSeq" id="WP_072843607.1">
    <property type="nucleotide sequence ID" value="NZ_FNAB01000007.1"/>
</dbReference>
<sequence>MGTLIALEGLDGAGKRTLSNAVVASWRADGLSVATLAFPRYGVSVHADLGAEALHGSHGDTAESVNAMALLWALDRRDAAGELRELVAGHDVVLLDRYVASNAAYTAARSHQGAAGPAVQWIEELEFGRFDLPRPDRQVLLRVPVELAAQRARDRAGEEADRQRDAYERDGGLQARTGEVYDGLAARGWISPWTVVGPDVDPAQLAADVTNQRRLPSEVTR</sequence>
<comment type="similarity">
    <text evidence="1">Belongs to the thymidylate kinase family.</text>
</comment>
<reference evidence="11 12" key="1">
    <citation type="submission" date="2016-10" db="EMBL/GenBank/DDBJ databases">
        <authorList>
            <person name="de Groot N.N."/>
        </authorList>
    </citation>
    <scope>NUCLEOTIDE SEQUENCE [LARGE SCALE GENOMIC DNA]</scope>
    <source>
        <strain evidence="11 12">JCM 11308</strain>
    </source>
</reference>
<evidence type="ECO:0000256" key="6">
    <source>
        <dbReference type="ARBA" id="ARBA00022741"/>
    </source>
</evidence>
<dbReference type="CDD" id="cd01672">
    <property type="entry name" value="TMPK"/>
    <property type="match status" value="1"/>
</dbReference>
<keyword evidence="5" id="KW-0545">Nucleotide biosynthesis</keyword>
<feature type="domain" description="Thymidylate kinase-like" evidence="10">
    <location>
        <begin position="7"/>
        <end position="166"/>
    </location>
</feature>
<dbReference type="GO" id="GO:0006227">
    <property type="term" value="P:dUDP biosynthetic process"/>
    <property type="evidence" value="ECO:0007669"/>
    <property type="project" value="TreeGrafter"/>
</dbReference>
<keyword evidence="6" id="KW-0547">Nucleotide-binding</keyword>
<dbReference type="AlphaFoldDB" id="A0A1G6YHG1"/>
<dbReference type="PANTHER" id="PTHR10344:SF4">
    <property type="entry name" value="UMP-CMP KINASE 2, MITOCHONDRIAL"/>
    <property type="match status" value="1"/>
</dbReference>
<dbReference type="InterPro" id="IPR027417">
    <property type="entry name" value="P-loop_NTPase"/>
</dbReference>
<dbReference type="GO" id="GO:0005524">
    <property type="term" value="F:ATP binding"/>
    <property type="evidence" value="ECO:0007669"/>
    <property type="project" value="UniProtKB-KW"/>
</dbReference>
<evidence type="ECO:0000313" key="12">
    <source>
        <dbReference type="Proteomes" id="UP000199417"/>
    </source>
</evidence>
<proteinExistence type="inferred from homology"/>
<dbReference type="GO" id="GO:0006235">
    <property type="term" value="P:dTTP biosynthetic process"/>
    <property type="evidence" value="ECO:0007669"/>
    <property type="project" value="TreeGrafter"/>
</dbReference>
<accession>A0A1G6YHG1</accession>
<evidence type="ECO:0000256" key="3">
    <source>
        <dbReference type="ARBA" id="ARBA00017144"/>
    </source>
</evidence>
<keyword evidence="12" id="KW-1185">Reference proteome</keyword>
<evidence type="ECO:0000256" key="4">
    <source>
        <dbReference type="ARBA" id="ARBA00022679"/>
    </source>
</evidence>
<gene>
    <name evidence="11" type="ORF">SAMN05444580_107163</name>
</gene>
<evidence type="ECO:0000256" key="9">
    <source>
        <dbReference type="SAM" id="MobiDB-lite"/>
    </source>
</evidence>
<dbReference type="STRING" id="168276.SAMN05444580_107163"/>
<evidence type="ECO:0000256" key="7">
    <source>
        <dbReference type="ARBA" id="ARBA00022777"/>
    </source>
</evidence>
<dbReference type="InterPro" id="IPR039430">
    <property type="entry name" value="Thymidylate_kin-like_dom"/>
</dbReference>
<protein>
    <recommendedName>
        <fullName evidence="3">Thymidylate kinase</fullName>
        <ecNumber evidence="2">2.7.4.9</ecNumber>
    </recommendedName>
</protein>
<dbReference type="PANTHER" id="PTHR10344">
    <property type="entry name" value="THYMIDYLATE KINASE"/>
    <property type="match status" value="1"/>
</dbReference>
<dbReference type="SUPFAM" id="SSF52540">
    <property type="entry name" value="P-loop containing nucleoside triphosphate hydrolases"/>
    <property type="match status" value="1"/>
</dbReference>
<feature type="region of interest" description="Disordered" evidence="9">
    <location>
        <begin position="152"/>
        <end position="171"/>
    </location>
</feature>
<dbReference type="Proteomes" id="UP000199417">
    <property type="component" value="Unassembled WGS sequence"/>
</dbReference>
<dbReference type="NCBIfam" id="NF005923">
    <property type="entry name" value="PRK07933.1"/>
    <property type="match status" value="1"/>
</dbReference>
<organism evidence="11 12">
    <name type="scientific">Rhodococcus tukisamuensis</name>
    <dbReference type="NCBI Taxonomy" id="168276"/>
    <lineage>
        <taxon>Bacteria</taxon>
        <taxon>Bacillati</taxon>
        <taxon>Actinomycetota</taxon>
        <taxon>Actinomycetes</taxon>
        <taxon>Mycobacteriales</taxon>
        <taxon>Nocardiaceae</taxon>
        <taxon>Rhodococcus</taxon>
    </lineage>
</organism>
<dbReference type="Pfam" id="PF02223">
    <property type="entry name" value="Thymidylate_kin"/>
    <property type="match status" value="1"/>
</dbReference>
<dbReference type="GO" id="GO:0005829">
    <property type="term" value="C:cytosol"/>
    <property type="evidence" value="ECO:0007669"/>
    <property type="project" value="TreeGrafter"/>
</dbReference>
<evidence type="ECO:0000259" key="10">
    <source>
        <dbReference type="Pfam" id="PF02223"/>
    </source>
</evidence>
<keyword evidence="7 11" id="KW-0418">Kinase</keyword>
<name>A0A1G6YHG1_9NOCA</name>
<evidence type="ECO:0000256" key="8">
    <source>
        <dbReference type="ARBA" id="ARBA00022840"/>
    </source>
</evidence>
<dbReference type="EC" id="2.7.4.9" evidence="2"/>
<keyword evidence="4" id="KW-0808">Transferase</keyword>
<dbReference type="Gene3D" id="3.40.50.300">
    <property type="entry name" value="P-loop containing nucleotide triphosphate hydrolases"/>
    <property type="match status" value="1"/>
</dbReference>
<keyword evidence="8" id="KW-0067">ATP-binding</keyword>
<dbReference type="PROSITE" id="PS01331">
    <property type="entry name" value="THYMIDYLATE_KINASE"/>
    <property type="match status" value="1"/>
</dbReference>
<evidence type="ECO:0000256" key="2">
    <source>
        <dbReference type="ARBA" id="ARBA00012980"/>
    </source>
</evidence>
<dbReference type="InterPro" id="IPR018095">
    <property type="entry name" value="Thymidylate_kin_CS"/>
</dbReference>
<evidence type="ECO:0000256" key="1">
    <source>
        <dbReference type="ARBA" id="ARBA00009776"/>
    </source>
</evidence>
<dbReference type="EMBL" id="FNAB01000007">
    <property type="protein sequence ID" value="SDD89157.1"/>
    <property type="molecule type" value="Genomic_DNA"/>
</dbReference>
<dbReference type="GO" id="GO:0004798">
    <property type="term" value="F:dTMP kinase activity"/>
    <property type="evidence" value="ECO:0007669"/>
    <property type="project" value="UniProtKB-EC"/>
</dbReference>